<organism evidence="1">
    <name type="scientific">marine sediment metagenome</name>
    <dbReference type="NCBI Taxonomy" id="412755"/>
    <lineage>
        <taxon>unclassified sequences</taxon>
        <taxon>metagenomes</taxon>
        <taxon>ecological metagenomes</taxon>
    </lineage>
</organism>
<name>A0A0F9G0U4_9ZZZZ</name>
<evidence type="ECO:0000313" key="1">
    <source>
        <dbReference type="EMBL" id="KKL63210.1"/>
    </source>
</evidence>
<sequence length="70" mass="7582">SNVSNLYEAIQSVAGVKSVNIFKPEDNILPTKQIGVPTDPGVGFNELIVLGNLNLKFFFEQGNAAQNTFL</sequence>
<comment type="caution">
    <text evidence="1">The sequence shown here is derived from an EMBL/GenBank/DDBJ whole genome shotgun (WGS) entry which is preliminary data.</text>
</comment>
<protein>
    <submittedName>
        <fullName evidence="1">Uncharacterized protein</fullName>
    </submittedName>
</protein>
<gene>
    <name evidence="1" type="ORF">LCGC14_2177350</name>
</gene>
<proteinExistence type="predicted"/>
<feature type="non-terminal residue" evidence="1">
    <location>
        <position position="1"/>
    </location>
</feature>
<reference evidence="1" key="1">
    <citation type="journal article" date="2015" name="Nature">
        <title>Complex archaea that bridge the gap between prokaryotes and eukaryotes.</title>
        <authorList>
            <person name="Spang A."/>
            <person name="Saw J.H."/>
            <person name="Jorgensen S.L."/>
            <person name="Zaremba-Niedzwiedzka K."/>
            <person name="Martijn J."/>
            <person name="Lind A.E."/>
            <person name="van Eijk R."/>
            <person name="Schleper C."/>
            <person name="Guy L."/>
            <person name="Ettema T.J."/>
        </authorList>
    </citation>
    <scope>NUCLEOTIDE SEQUENCE</scope>
</reference>
<dbReference type="AlphaFoldDB" id="A0A0F9G0U4"/>
<accession>A0A0F9G0U4</accession>
<dbReference type="EMBL" id="LAZR01028247">
    <property type="protein sequence ID" value="KKL63210.1"/>
    <property type="molecule type" value="Genomic_DNA"/>
</dbReference>